<evidence type="ECO:0000259" key="1">
    <source>
        <dbReference type="Pfam" id="PF08808"/>
    </source>
</evidence>
<name>A0ABU2JGL4_9ACTN</name>
<dbReference type="RefSeq" id="WP_311425274.1">
    <property type="nucleotide sequence ID" value="NZ_JAVREH010000072.1"/>
</dbReference>
<feature type="domain" description="RES" evidence="1">
    <location>
        <begin position="21"/>
        <end position="84"/>
    </location>
</feature>
<accession>A0ABU2JGL4</accession>
<comment type="caution">
    <text evidence="2">The sequence shown here is derived from an EMBL/GenBank/DDBJ whole genome shotgun (WGS) entry which is preliminary data.</text>
</comment>
<evidence type="ECO:0000313" key="3">
    <source>
        <dbReference type="Proteomes" id="UP001183176"/>
    </source>
</evidence>
<keyword evidence="3" id="KW-1185">Reference proteome</keyword>
<dbReference type="EMBL" id="JAVREH010000072">
    <property type="protein sequence ID" value="MDT0264131.1"/>
    <property type="molecule type" value="Genomic_DNA"/>
</dbReference>
<evidence type="ECO:0000313" key="2">
    <source>
        <dbReference type="EMBL" id="MDT0264131.1"/>
    </source>
</evidence>
<organism evidence="2 3">
    <name type="scientific">Jatrophihabitans lederbergiae</name>
    <dbReference type="NCBI Taxonomy" id="3075547"/>
    <lineage>
        <taxon>Bacteria</taxon>
        <taxon>Bacillati</taxon>
        <taxon>Actinomycetota</taxon>
        <taxon>Actinomycetes</taxon>
        <taxon>Jatrophihabitantales</taxon>
        <taxon>Jatrophihabitantaceae</taxon>
        <taxon>Jatrophihabitans</taxon>
    </lineage>
</organism>
<proteinExistence type="predicted"/>
<dbReference type="InterPro" id="IPR014914">
    <property type="entry name" value="RES_dom"/>
</dbReference>
<sequence length="248" mass="27585">MAEQHTDSGPVHLTNEEVITYRIGYQPDPFAWTPWQYADNGRFDGRWDDLHARFRTLYVADQLLGCLLEVLAVFRPDPALAAELAAIDDNDHAEEHHPTAVAGTLPRSWLTHRRAGQALMTGVFADVRAPITIATLRTRHGDLAQRLGLPDLDAAAIKTAEPRRLTQTIASWLYDQTPPLGGVCFASRHGDTLTLYALFEQPNQHTSGPANLRHQQVISLTEATPELQEAMQIHQLRWGSSLSSSTKL</sequence>
<dbReference type="Proteomes" id="UP001183176">
    <property type="component" value="Unassembled WGS sequence"/>
</dbReference>
<gene>
    <name evidence="2" type="ORF">RM423_22430</name>
</gene>
<protein>
    <submittedName>
        <fullName evidence="2">RES domain-containing protein</fullName>
    </submittedName>
</protein>
<reference evidence="3" key="1">
    <citation type="submission" date="2023-07" db="EMBL/GenBank/DDBJ databases">
        <title>30 novel species of actinomycetes from the DSMZ collection.</title>
        <authorList>
            <person name="Nouioui I."/>
        </authorList>
    </citation>
    <scope>NUCLEOTIDE SEQUENCE [LARGE SCALE GENOMIC DNA]</scope>
    <source>
        <strain evidence="3">DSM 44399</strain>
    </source>
</reference>
<dbReference type="Pfam" id="PF08808">
    <property type="entry name" value="RES"/>
    <property type="match status" value="1"/>
</dbReference>